<dbReference type="Proteomes" id="UP000811246">
    <property type="component" value="Chromosome 9"/>
</dbReference>
<keyword evidence="3" id="KW-0472">Membrane</keyword>
<keyword evidence="3" id="KW-1133">Transmembrane helix</keyword>
<reference evidence="4" key="1">
    <citation type="submission" date="2021-01" db="EMBL/GenBank/DDBJ databases">
        <authorList>
            <person name="Lovell J.T."/>
            <person name="Bentley N."/>
            <person name="Bhattarai G."/>
            <person name="Jenkins J.W."/>
            <person name="Sreedasyam A."/>
            <person name="Alarcon Y."/>
            <person name="Bock C."/>
            <person name="Boston L."/>
            <person name="Carlson J."/>
            <person name="Cervantes K."/>
            <person name="Clermont K."/>
            <person name="Krom N."/>
            <person name="Kubenka K."/>
            <person name="Mamidi S."/>
            <person name="Mattison C."/>
            <person name="Monteros M."/>
            <person name="Pisani C."/>
            <person name="Plott C."/>
            <person name="Rajasekar S."/>
            <person name="Rhein H.S."/>
            <person name="Rohla C."/>
            <person name="Song M."/>
            <person name="Hilaire R.S."/>
            <person name="Shu S."/>
            <person name="Wells L."/>
            <person name="Wang X."/>
            <person name="Webber J."/>
            <person name="Heerema R.J."/>
            <person name="Klein P."/>
            <person name="Conner P."/>
            <person name="Grauke L."/>
            <person name="Grimwood J."/>
            <person name="Schmutz J."/>
            <person name="Randall J.J."/>
        </authorList>
    </citation>
    <scope>NUCLEOTIDE SEQUENCE</scope>
    <source>
        <tissue evidence="4">Leaf</tissue>
    </source>
</reference>
<dbReference type="EMBL" id="CM031833">
    <property type="protein sequence ID" value="KAG6697726.1"/>
    <property type="molecule type" value="Genomic_DNA"/>
</dbReference>
<dbReference type="GO" id="GO:0016671">
    <property type="term" value="F:oxidoreductase activity, acting on a sulfur group of donors, disulfide as acceptor"/>
    <property type="evidence" value="ECO:0007669"/>
    <property type="project" value="InterPro"/>
</dbReference>
<feature type="transmembrane region" description="Helical" evidence="3">
    <location>
        <begin position="20"/>
        <end position="43"/>
    </location>
</feature>
<protein>
    <recommendedName>
        <fullName evidence="6">Gamma interferon inducible lysosomal thiol reductase GILT</fullName>
    </recommendedName>
</protein>
<keyword evidence="3" id="KW-0812">Transmembrane</keyword>
<evidence type="ECO:0000313" key="4">
    <source>
        <dbReference type="EMBL" id="KAG6697726.1"/>
    </source>
</evidence>
<dbReference type="PANTHER" id="PTHR13234">
    <property type="entry name" value="GAMMA-INTERFERON INDUCIBLE LYSOSOMAL THIOL REDUCTASE GILT"/>
    <property type="match status" value="1"/>
</dbReference>
<comment type="similarity">
    <text evidence="1">Belongs to the GILT family.</text>
</comment>
<organism evidence="4 5">
    <name type="scientific">Carya illinoinensis</name>
    <name type="common">Pecan</name>
    <dbReference type="NCBI Taxonomy" id="32201"/>
    <lineage>
        <taxon>Eukaryota</taxon>
        <taxon>Viridiplantae</taxon>
        <taxon>Streptophyta</taxon>
        <taxon>Embryophyta</taxon>
        <taxon>Tracheophyta</taxon>
        <taxon>Spermatophyta</taxon>
        <taxon>Magnoliopsida</taxon>
        <taxon>eudicotyledons</taxon>
        <taxon>Gunneridae</taxon>
        <taxon>Pentapetalae</taxon>
        <taxon>rosids</taxon>
        <taxon>fabids</taxon>
        <taxon>Fagales</taxon>
        <taxon>Juglandaceae</taxon>
        <taxon>Carya</taxon>
    </lineage>
</organism>
<evidence type="ECO:0000256" key="1">
    <source>
        <dbReference type="ARBA" id="ARBA00005679"/>
    </source>
</evidence>
<evidence type="ECO:0008006" key="6">
    <source>
        <dbReference type="Google" id="ProtNLM"/>
    </source>
</evidence>
<name>A0A922E6I2_CARIL</name>
<dbReference type="AlphaFoldDB" id="A0A922E6I2"/>
<gene>
    <name evidence="4" type="ORF">I3842_09G215900</name>
</gene>
<accession>A0A922E6I2</accession>
<keyword evidence="2" id="KW-0325">Glycoprotein</keyword>
<proteinExistence type="inferred from homology"/>
<dbReference type="Pfam" id="PF03227">
    <property type="entry name" value="GILT"/>
    <property type="match status" value="1"/>
</dbReference>
<evidence type="ECO:0000256" key="3">
    <source>
        <dbReference type="SAM" id="Phobius"/>
    </source>
</evidence>
<evidence type="ECO:0000313" key="5">
    <source>
        <dbReference type="Proteomes" id="UP000811246"/>
    </source>
</evidence>
<sequence length="188" mass="21224">MHNLLDKPPVPYPLSNKMTAPNFLFTCVIVFFWSLLLSSFHAIPAYPTDDSLKVSATYSQKVNLSLYYDTLCPFCATFIVKNLTGVFYEDLINIINLRLVPWGNSYINKSSNSIVCQHGPDECILNTLEACAIDVLQNVNKHYALIYCFEFLAIEGREKDWKSCFNSLGLPKKPVLDCYISGNGTRGM</sequence>
<evidence type="ECO:0000256" key="2">
    <source>
        <dbReference type="ARBA" id="ARBA00023180"/>
    </source>
</evidence>
<dbReference type="InterPro" id="IPR004911">
    <property type="entry name" value="Interferon-induced_GILT"/>
</dbReference>
<comment type="caution">
    <text evidence="4">The sequence shown here is derived from an EMBL/GenBank/DDBJ whole genome shotgun (WGS) entry which is preliminary data.</text>
</comment>
<dbReference type="PANTHER" id="PTHR13234:SF27">
    <property type="entry name" value="GAMMA INTERFERON INDUCIBLE LYSOSOMAL THIOL REDUCTASE"/>
    <property type="match status" value="1"/>
</dbReference>